<evidence type="ECO:0000313" key="2">
    <source>
        <dbReference type="Proteomes" id="UP000244013"/>
    </source>
</evidence>
<sequence length="107" mass="12139">MRVSRQIRGRLVLASALPYRGVMGDLDRLVPSGIIEQWVYHLRRQRSRASDAIWLIDQGFTLHDGQDGVPSHDATERWRAEQETVVEEVTALLALYDKINLGKADIA</sequence>
<gene>
    <name evidence="1" type="ORF">C8J25_103262</name>
</gene>
<dbReference type="AlphaFoldDB" id="A0A2T5U7P4"/>
<dbReference type="EMBL" id="QAYE01000003">
    <property type="protein sequence ID" value="PTW47543.1"/>
    <property type="molecule type" value="Genomic_DNA"/>
</dbReference>
<name>A0A2T5U7P4_9SPHN</name>
<proteinExistence type="predicted"/>
<dbReference type="Proteomes" id="UP000244013">
    <property type="component" value="Unassembled WGS sequence"/>
</dbReference>
<accession>A0A2T5U7P4</accession>
<comment type="caution">
    <text evidence="1">The sequence shown here is derived from an EMBL/GenBank/DDBJ whole genome shotgun (WGS) entry which is preliminary data.</text>
</comment>
<organism evidence="1 2">
    <name type="scientific">Sphingomonas faeni</name>
    <dbReference type="NCBI Taxonomy" id="185950"/>
    <lineage>
        <taxon>Bacteria</taxon>
        <taxon>Pseudomonadati</taxon>
        <taxon>Pseudomonadota</taxon>
        <taxon>Alphaproteobacteria</taxon>
        <taxon>Sphingomonadales</taxon>
        <taxon>Sphingomonadaceae</taxon>
        <taxon>Sphingomonas</taxon>
    </lineage>
</organism>
<evidence type="ECO:0000313" key="1">
    <source>
        <dbReference type="EMBL" id="PTW47543.1"/>
    </source>
</evidence>
<protein>
    <submittedName>
        <fullName evidence="1">Uncharacterized protein</fullName>
    </submittedName>
</protein>
<reference evidence="1 2" key="1">
    <citation type="submission" date="2018-04" db="EMBL/GenBank/DDBJ databases">
        <title>Genomic Encyclopedia of Type Strains, Phase III (KMG-III): the genomes of soil and plant-associated and newly described type strains.</title>
        <authorList>
            <person name="Whitman W."/>
        </authorList>
    </citation>
    <scope>NUCLEOTIDE SEQUENCE [LARGE SCALE GENOMIC DNA]</scope>
    <source>
        <strain evidence="1 2">MA-olki</strain>
    </source>
</reference>